<dbReference type="PANTHER" id="PTHR40627:SF4">
    <property type="entry name" value="PRENYLTRANSFERASE ASQH1-RELATED"/>
    <property type="match status" value="1"/>
</dbReference>
<dbReference type="InterPro" id="IPR017795">
    <property type="entry name" value="ABBA_NscD-like"/>
</dbReference>
<dbReference type="SFLD" id="SFLDS00036">
    <property type="entry name" value="Aromatic_Prenyltransferase"/>
    <property type="match status" value="1"/>
</dbReference>
<proteinExistence type="inferred from homology"/>
<dbReference type="InterPro" id="IPR033964">
    <property type="entry name" value="ABBA"/>
</dbReference>
<accession>A0A2V1D4M1</accession>
<evidence type="ECO:0000313" key="4">
    <source>
        <dbReference type="Proteomes" id="UP000244855"/>
    </source>
</evidence>
<dbReference type="GO" id="GO:0016765">
    <property type="term" value="F:transferase activity, transferring alkyl or aryl (other than methyl) groups"/>
    <property type="evidence" value="ECO:0007669"/>
    <property type="project" value="InterPro"/>
</dbReference>
<dbReference type="Pfam" id="PF11991">
    <property type="entry name" value="Trp_DMAT"/>
    <property type="match status" value="1"/>
</dbReference>
<keyword evidence="4" id="KW-1185">Reference proteome</keyword>
<comment type="similarity">
    <text evidence="1">Belongs to the tryptophan dimethylallyltransferase family.</text>
</comment>
<dbReference type="Proteomes" id="UP000244855">
    <property type="component" value="Unassembled WGS sequence"/>
</dbReference>
<dbReference type="PANTHER" id="PTHR40627">
    <property type="entry name" value="INDOLE PRENYLTRANSFERASE TDIB-RELATED"/>
    <property type="match status" value="1"/>
</dbReference>
<protein>
    <submittedName>
        <fullName evidence="3">Aromatic prenyltransferase</fullName>
    </submittedName>
</protein>
<dbReference type="CDD" id="cd13929">
    <property type="entry name" value="PT-DMATS_CymD"/>
    <property type="match status" value="1"/>
</dbReference>
<name>A0A2V1D4M1_9PLEO</name>
<dbReference type="NCBIfam" id="TIGR03429">
    <property type="entry name" value="arom_pren_DMATS"/>
    <property type="match status" value="1"/>
</dbReference>
<keyword evidence="2 3" id="KW-0808">Transferase</keyword>
<evidence type="ECO:0000313" key="3">
    <source>
        <dbReference type="EMBL" id="PVH92174.1"/>
    </source>
</evidence>
<organism evidence="3 4">
    <name type="scientific">Periconia macrospinosa</name>
    <dbReference type="NCBI Taxonomy" id="97972"/>
    <lineage>
        <taxon>Eukaryota</taxon>
        <taxon>Fungi</taxon>
        <taxon>Dikarya</taxon>
        <taxon>Ascomycota</taxon>
        <taxon>Pezizomycotina</taxon>
        <taxon>Dothideomycetes</taxon>
        <taxon>Pleosporomycetidae</taxon>
        <taxon>Pleosporales</taxon>
        <taxon>Massarineae</taxon>
        <taxon>Periconiaceae</taxon>
        <taxon>Periconia</taxon>
    </lineage>
</organism>
<gene>
    <name evidence="3" type="ORF">DM02DRAFT_544224</name>
</gene>
<reference evidence="3 4" key="1">
    <citation type="journal article" date="2018" name="Sci. Rep.">
        <title>Comparative genomics provides insights into the lifestyle and reveals functional heterogeneity of dark septate endophytic fungi.</title>
        <authorList>
            <person name="Knapp D.G."/>
            <person name="Nemeth J.B."/>
            <person name="Barry K."/>
            <person name="Hainaut M."/>
            <person name="Henrissat B."/>
            <person name="Johnson J."/>
            <person name="Kuo A."/>
            <person name="Lim J.H.P."/>
            <person name="Lipzen A."/>
            <person name="Nolan M."/>
            <person name="Ohm R.A."/>
            <person name="Tamas L."/>
            <person name="Grigoriev I.V."/>
            <person name="Spatafora J.W."/>
            <person name="Nagy L.G."/>
            <person name="Kovacs G.M."/>
        </authorList>
    </citation>
    <scope>NUCLEOTIDE SEQUENCE [LARGE SCALE GENOMIC DNA]</scope>
    <source>
        <strain evidence="3 4">DSE2036</strain>
    </source>
</reference>
<dbReference type="EMBL" id="KZ805712">
    <property type="protein sequence ID" value="PVH92174.1"/>
    <property type="molecule type" value="Genomic_DNA"/>
</dbReference>
<evidence type="ECO:0000256" key="1">
    <source>
        <dbReference type="ARBA" id="ARBA00010209"/>
    </source>
</evidence>
<dbReference type="OrthoDB" id="3354387at2759"/>
<sequence length="380" mass="43030">MHQPIAWCRINSECQDILNRHGKYWWQRSGFALAVLLAKAGYSHTAQLRILDFFALFIAPRLGISNMPGVERWKSFMTDDYNPIELSWDWNTGHKPPTIRFSIEPVGEQAGTTYDPYNEHAAGEFLGVLLKAFPATNTQWFSHFESCFNPGTNHHSALGHQTKVFWAFDLDEKDITSKAYLFPGYTAIATGKTNLEVISEAIETAPSCTSEVLAGFRVFQEYAKENVNAFLEMDMLAIDLVKPSQSRIKIYFRSRETCFGSVRKAMTLGGRLTNGDIEVGLRNLRRLWGSLFDQSGVPDGSPLPDVKHNTAGILYYVEFRLRDEVPKVKVYLPVRHYAPVWFSSPSLSSQWNRAPSIERRVKSSLESSLDKMVAMPNATD</sequence>
<dbReference type="GO" id="GO:0009820">
    <property type="term" value="P:alkaloid metabolic process"/>
    <property type="evidence" value="ECO:0007669"/>
    <property type="project" value="InterPro"/>
</dbReference>
<dbReference type="AlphaFoldDB" id="A0A2V1D4M1"/>
<evidence type="ECO:0000256" key="2">
    <source>
        <dbReference type="ARBA" id="ARBA00022679"/>
    </source>
</evidence>